<accession>A0A0D2R7D0</accession>
<dbReference type="STRING" id="29730.A0A0D2R7D0"/>
<dbReference type="OrthoDB" id="694638at2759"/>
<reference evidence="1 3" key="1">
    <citation type="journal article" date="2012" name="Nature">
        <title>Repeated polyploidization of Gossypium genomes and the evolution of spinnable cotton fibres.</title>
        <authorList>
            <person name="Paterson A.H."/>
            <person name="Wendel J.F."/>
            <person name="Gundlach H."/>
            <person name="Guo H."/>
            <person name="Jenkins J."/>
            <person name="Jin D."/>
            <person name="Llewellyn D."/>
            <person name="Showmaker K.C."/>
            <person name="Shu S."/>
            <person name="Udall J."/>
            <person name="Yoo M.J."/>
            <person name="Byers R."/>
            <person name="Chen W."/>
            <person name="Doron-Faigenboim A."/>
            <person name="Duke M.V."/>
            <person name="Gong L."/>
            <person name="Grimwood J."/>
            <person name="Grover C."/>
            <person name="Grupp K."/>
            <person name="Hu G."/>
            <person name="Lee T.H."/>
            <person name="Li J."/>
            <person name="Lin L."/>
            <person name="Liu T."/>
            <person name="Marler B.S."/>
            <person name="Page J.T."/>
            <person name="Roberts A.W."/>
            <person name="Romanel E."/>
            <person name="Sanders W.S."/>
            <person name="Szadkowski E."/>
            <person name="Tan X."/>
            <person name="Tang H."/>
            <person name="Xu C."/>
            <person name="Wang J."/>
            <person name="Wang Z."/>
            <person name="Zhang D."/>
            <person name="Zhang L."/>
            <person name="Ashrafi H."/>
            <person name="Bedon F."/>
            <person name="Bowers J.E."/>
            <person name="Brubaker C.L."/>
            <person name="Chee P.W."/>
            <person name="Das S."/>
            <person name="Gingle A.R."/>
            <person name="Haigler C.H."/>
            <person name="Harker D."/>
            <person name="Hoffmann L.V."/>
            <person name="Hovav R."/>
            <person name="Jones D.C."/>
            <person name="Lemke C."/>
            <person name="Mansoor S."/>
            <person name="ur Rahman M."/>
            <person name="Rainville L.N."/>
            <person name="Rambani A."/>
            <person name="Reddy U.K."/>
            <person name="Rong J.K."/>
            <person name="Saranga Y."/>
            <person name="Scheffler B.E."/>
            <person name="Scheffler J.A."/>
            <person name="Stelly D.M."/>
            <person name="Triplett B.A."/>
            <person name="Van Deynze A."/>
            <person name="Vaslin M.F."/>
            <person name="Waghmare V.N."/>
            <person name="Walford S.A."/>
            <person name="Wright R.J."/>
            <person name="Zaki E.A."/>
            <person name="Zhang T."/>
            <person name="Dennis E.S."/>
            <person name="Mayer K.F."/>
            <person name="Peterson D.G."/>
            <person name="Rokhsar D.S."/>
            <person name="Wang X."/>
            <person name="Schmutz J."/>
        </authorList>
    </citation>
    <scope>NUCLEOTIDE SEQUENCE [LARGE SCALE GENOMIC DNA]</scope>
</reference>
<evidence type="ECO:0000313" key="4">
    <source>
        <dbReference type="Proteomes" id="UP000593578"/>
    </source>
</evidence>
<dbReference type="PIRSF" id="PIRSF031279">
    <property type="entry name" value="UCP031279"/>
    <property type="match status" value="1"/>
</dbReference>
<organism evidence="1 3">
    <name type="scientific">Gossypium raimondii</name>
    <name type="common">Peruvian cotton</name>
    <name type="synonym">Gossypium klotzschianum subsp. raimondii</name>
    <dbReference type="NCBI Taxonomy" id="29730"/>
    <lineage>
        <taxon>Eukaryota</taxon>
        <taxon>Viridiplantae</taxon>
        <taxon>Streptophyta</taxon>
        <taxon>Embryophyta</taxon>
        <taxon>Tracheophyta</taxon>
        <taxon>Spermatophyta</taxon>
        <taxon>Magnoliopsida</taxon>
        <taxon>eudicotyledons</taxon>
        <taxon>Gunneridae</taxon>
        <taxon>Pentapetalae</taxon>
        <taxon>rosids</taxon>
        <taxon>malvids</taxon>
        <taxon>Malvales</taxon>
        <taxon>Malvaceae</taxon>
        <taxon>Malvoideae</taxon>
        <taxon>Gossypium</taxon>
    </lineage>
</organism>
<dbReference type="Proteomes" id="UP000593578">
    <property type="component" value="Unassembled WGS sequence"/>
</dbReference>
<dbReference type="InterPro" id="IPR016972">
    <property type="entry name" value="UCP031279"/>
</dbReference>
<dbReference type="PANTHER" id="PTHR33526:SF20">
    <property type="entry name" value="VQ DOMAIN-CONTAINING PROTEIN"/>
    <property type="match status" value="1"/>
</dbReference>
<dbReference type="KEGG" id="gra:105762763"/>
<evidence type="ECO:0000313" key="1">
    <source>
        <dbReference type="EMBL" id="KJB47293.1"/>
    </source>
</evidence>
<proteinExistence type="predicted"/>
<evidence type="ECO:0000313" key="3">
    <source>
        <dbReference type="Proteomes" id="UP000032304"/>
    </source>
</evidence>
<dbReference type="Gramene" id="KJB47293">
    <property type="protein sequence ID" value="KJB47293"/>
    <property type="gene ID" value="B456_008G019600"/>
</dbReference>
<reference evidence="2" key="3">
    <citation type="submission" date="2020-04" db="EMBL/GenBank/DDBJ databases">
        <authorList>
            <person name="Grover C.E."/>
            <person name="Arick M.A. II"/>
            <person name="Thrash A."/>
            <person name="Conover J.L."/>
            <person name="Sanders W.S."/>
            <person name="Peterson D.G."/>
            <person name="Scheffler J.A."/>
            <person name="Scheffler B.E."/>
            <person name="Wendel J.F."/>
        </authorList>
    </citation>
    <scope>NUCLEOTIDE SEQUENCE</scope>
    <source>
        <strain evidence="2">8</strain>
        <tissue evidence="2">Leaf</tissue>
    </source>
</reference>
<dbReference type="EMBL" id="CM001747">
    <property type="protein sequence ID" value="KJB47293.1"/>
    <property type="molecule type" value="Genomic_DNA"/>
</dbReference>
<sequence>MRSEGCKTNKRGKLMKTVRLPIRILCKARDMYIKNMVDCSGRLGYGEGVVCHSPPEAPRLPKSFSVGSSVANNGEEFRQFLRVTAKHGIDGKVEQKMQREQHSRVNGRTMGTAAIMGRRSYSVGIGKIGRIDEDKPCFFEEDEISAMADLMYPRRRNLIVHL</sequence>
<dbReference type="PANTHER" id="PTHR33526">
    <property type="entry name" value="OS07G0123800 PROTEIN"/>
    <property type="match status" value="1"/>
</dbReference>
<dbReference type="OMA" id="QPANAMQ"/>
<keyword evidence="3" id="KW-1185">Reference proteome</keyword>
<gene>
    <name evidence="1" type="ORF">B456_008G019600</name>
    <name evidence="2" type="ORF">Gorai_008684</name>
</gene>
<protein>
    <submittedName>
        <fullName evidence="1">Uncharacterized protein</fullName>
    </submittedName>
</protein>
<dbReference type="eggNOG" id="ENOG502SSH1">
    <property type="taxonomic scope" value="Eukaryota"/>
</dbReference>
<reference evidence="2 4" key="2">
    <citation type="journal article" date="2019" name="Genome Biol. Evol.">
        <title>Insights into the evolution of the New World diploid cottons (Gossypium, subgenus Houzingenia) based on genome sequencing.</title>
        <authorList>
            <person name="Grover C.E."/>
            <person name="Arick M.A. 2nd"/>
            <person name="Thrash A."/>
            <person name="Conover J.L."/>
            <person name="Sanders W.S."/>
            <person name="Peterson D.G."/>
            <person name="Frelichowski J.E."/>
            <person name="Scheffler J.A."/>
            <person name="Scheffler B.E."/>
            <person name="Wendel J.F."/>
        </authorList>
    </citation>
    <scope>NUCLEOTIDE SEQUENCE [LARGE SCALE GENOMIC DNA]</scope>
    <source>
        <strain evidence="2">8</strain>
        <tissue evidence="2">Leaf</tissue>
    </source>
</reference>
<dbReference type="Proteomes" id="UP000032304">
    <property type="component" value="Chromosome 8"/>
</dbReference>
<evidence type="ECO:0000313" key="2">
    <source>
        <dbReference type="EMBL" id="MBA0591679.1"/>
    </source>
</evidence>
<dbReference type="AlphaFoldDB" id="A0A0D2R7D0"/>
<name>A0A0D2R7D0_GOSRA</name>
<dbReference type="EMBL" id="JABEZZ010000008">
    <property type="protein sequence ID" value="MBA0591679.1"/>
    <property type="molecule type" value="Genomic_DNA"/>
</dbReference>